<name>A0A5B9E3E8_9GAMM</name>
<dbReference type="InterPro" id="IPR042099">
    <property type="entry name" value="ANL_N_sf"/>
</dbReference>
<dbReference type="Proteomes" id="UP000321807">
    <property type="component" value="Chromosome"/>
</dbReference>
<dbReference type="PROSITE" id="PS00455">
    <property type="entry name" value="AMP_BINDING"/>
    <property type="match status" value="1"/>
</dbReference>
<accession>A0A5B9E3E8</accession>
<evidence type="ECO:0000259" key="4">
    <source>
        <dbReference type="Pfam" id="PF00501"/>
    </source>
</evidence>
<organism evidence="5 6">
    <name type="scientific">Rhodanobacter glycinis</name>
    <dbReference type="NCBI Taxonomy" id="582702"/>
    <lineage>
        <taxon>Bacteria</taxon>
        <taxon>Pseudomonadati</taxon>
        <taxon>Pseudomonadota</taxon>
        <taxon>Gammaproteobacteria</taxon>
        <taxon>Lysobacterales</taxon>
        <taxon>Rhodanobacteraceae</taxon>
        <taxon>Rhodanobacter</taxon>
    </lineage>
</organism>
<proteinExistence type="predicted"/>
<feature type="domain" description="AMP-dependent synthetase/ligase" evidence="4">
    <location>
        <begin position="28"/>
        <end position="391"/>
    </location>
</feature>
<dbReference type="SUPFAM" id="SSF56801">
    <property type="entry name" value="Acetyl-CoA synthetase-like"/>
    <property type="match status" value="1"/>
</dbReference>
<dbReference type="PANTHER" id="PTHR43272:SF32">
    <property type="entry name" value="AMP-DEPENDENT SYNTHETASE_LIGASE DOMAIN-CONTAINING PROTEIN"/>
    <property type="match status" value="1"/>
</dbReference>
<keyword evidence="2" id="KW-0276">Fatty acid metabolism</keyword>
<keyword evidence="1" id="KW-0436">Ligase</keyword>
<sequence>MAETKAPTLLHQFLVWEREKADTVYLTQPLADGRVVDYRWAEVGDQARRMAAHLRSLQFPPGSSIAIIGKNSAHWLIADLAIMMAGHVSVPLYPTLGAESARYILDHCEARLLFVGKLDGSSDNWPLIETTLPPDLPLLGLPMNPRADIPQWDDVIARHAPLQQVHDARPEELCTIVYTSGSTGQPKGVMHSYRSMQSPGPALADGFSITASDRLLSYLPLAHVAERAVIESNSLYFGIHVYFCDSLDTFIADLQRAQPTIFFSVPRLWTKFQQGVNAKLPPAKQRLLFALPLVSRLVKRKILRGLGLDKARVAITASAPLAPDIIAWYRRLGLELLDIYGMSENFGVSHASRLGQMRIGYVGSCHRGVEARIDANGELLVKSPGQMMGYYKLPEQTAHDTLPDGFFHTGDLGEIDEQGRLRITGRVKDLFKTARGKYVAPVPLENMLANCPKLESVCVTGLGQPQPFALLRLSEEARQALERDPGQRDALDVEVGALLAQINATVEHHEELGYAVVVKEPWTTENGLLTPTLKIKRAAIEERYQAGAAAWLAMGRKVIWE</sequence>
<dbReference type="RefSeq" id="WP_147627862.1">
    <property type="nucleotide sequence ID" value="NZ_CP042807.1"/>
</dbReference>
<dbReference type="InterPro" id="IPR020845">
    <property type="entry name" value="AMP-binding_CS"/>
</dbReference>
<dbReference type="GO" id="GO:0016020">
    <property type="term" value="C:membrane"/>
    <property type="evidence" value="ECO:0007669"/>
    <property type="project" value="TreeGrafter"/>
</dbReference>
<evidence type="ECO:0000256" key="3">
    <source>
        <dbReference type="ARBA" id="ARBA00023098"/>
    </source>
</evidence>
<dbReference type="Pfam" id="PF00501">
    <property type="entry name" value="AMP-binding"/>
    <property type="match status" value="1"/>
</dbReference>
<protein>
    <submittedName>
        <fullName evidence="5">AMP-binding protein</fullName>
    </submittedName>
</protein>
<dbReference type="GO" id="GO:0004467">
    <property type="term" value="F:long-chain fatty acid-CoA ligase activity"/>
    <property type="evidence" value="ECO:0007669"/>
    <property type="project" value="TreeGrafter"/>
</dbReference>
<evidence type="ECO:0000313" key="5">
    <source>
        <dbReference type="EMBL" id="QEE25495.1"/>
    </source>
</evidence>
<dbReference type="AlphaFoldDB" id="A0A5B9E3E8"/>
<dbReference type="PANTHER" id="PTHR43272">
    <property type="entry name" value="LONG-CHAIN-FATTY-ACID--COA LIGASE"/>
    <property type="match status" value="1"/>
</dbReference>
<dbReference type="Gene3D" id="3.40.50.12780">
    <property type="entry name" value="N-terminal domain of ligase-like"/>
    <property type="match status" value="1"/>
</dbReference>
<dbReference type="EMBL" id="CP042807">
    <property type="protein sequence ID" value="QEE25495.1"/>
    <property type="molecule type" value="Genomic_DNA"/>
</dbReference>
<dbReference type="KEGG" id="rgl:CS053_14045"/>
<dbReference type="Pfam" id="PF23562">
    <property type="entry name" value="AMP-binding_C_3"/>
    <property type="match status" value="1"/>
</dbReference>
<evidence type="ECO:0000256" key="1">
    <source>
        <dbReference type="ARBA" id="ARBA00022598"/>
    </source>
</evidence>
<evidence type="ECO:0000313" key="6">
    <source>
        <dbReference type="Proteomes" id="UP000321807"/>
    </source>
</evidence>
<reference evidence="5 6" key="1">
    <citation type="submission" date="2019-08" db="EMBL/GenBank/DDBJ databases">
        <title>Complete genome sequence of Rhodanobacter glycinis strain T01E-68 isolated from tomato root.</title>
        <authorList>
            <person name="Weon H.-Y."/>
            <person name="Lee S.A."/>
        </authorList>
    </citation>
    <scope>NUCLEOTIDE SEQUENCE [LARGE SCALE GENOMIC DNA]</scope>
    <source>
        <strain evidence="5 6">T01E-68</strain>
    </source>
</reference>
<dbReference type="InterPro" id="IPR000873">
    <property type="entry name" value="AMP-dep_synth/lig_dom"/>
</dbReference>
<gene>
    <name evidence="5" type="ORF">CS053_14045</name>
</gene>
<keyword evidence="3" id="KW-0443">Lipid metabolism</keyword>
<evidence type="ECO:0000256" key="2">
    <source>
        <dbReference type="ARBA" id="ARBA00022832"/>
    </source>
</evidence>